<keyword evidence="11" id="KW-1185">Reference proteome</keyword>
<feature type="domain" description="YetF-like N-terminal transmembrane" evidence="9">
    <location>
        <begin position="7"/>
        <end position="76"/>
    </location>
</feature>
<evidence type="ECO:0000259" key="8">
    <source>
        <dbReference type="Pfam" id="PF04239"/>
    </source>
</evidence>
<evidence type="ECO:0000313" key="10">
    <source>
        <dbReference type="EMBL" id="MDO7907473.1"/>
    </source>
</evidence>
<evidence type="ECO:0000259" key="9">
    <source>
        <dbReference type="Pfam" id="PF20730"/>
    </source>
</evidence>
<proteinExistence type="inferred from homology"/>
<keyword evidence="5 7" id="KW-1133">Transmembrane helix</keyword>
<dbReference type="PANTHER" id="PTHR34582">
    <property type="entry name" value="UPF0702 TRANSMEMBRANE PROTEIN YCAP"/>
    <property type="match status" value="1"/>
</dbReference>
<comment type="subcellular location">
    <subcellularLocation>
        <location evidence="1">Cell membrane</location>
        <topology evidence="1">Multi-pass membrane protein</topology>
    </subcellularLocation>
</comment>
<organism evidence="10 11">
    <name type="scientific">Paenibacillus lacisoli</name>
    <dbReference type="NCBI Taxonomy" id="3064525"/>
    <lineage>
        <taxon>Bacteria</taxon>
        <taxon>Bacillati</taxon>
        <taxon>Bacillota</taxon>
        <taxon>Bacilli</taxon>
        <taxon>Bacillales</taxon>
        <taxon>Paenibacillaceae</taxon>
        <taxon>Paenibacillus</taxon>
    </lineage>
</organism>
<sequence>MQEHLIILVRSISALLILLVITRILGKQTLSNMNFHEFVTAVILGAIAANLAFNEKMQVSHLIISLAVFTITSYLLSKAALRSRKLRMWIAGTPTVLVEGGVILEDNLKKNKLTLDSLNQMLREKDIFDLEEVEYVLLEINGEISVMKKSAYKPVTAKDMKLQQGQALQFPIELIMDGKIVEGNLQANHIKKDWLLSELHSRQKKVEDVFYAVKGSSGQLYMDFYQDDIKQPIDME</sequence>
<dbReference type="Pfam" id="PF04239">
    <property type="entry name" value="DUF421"/>
    <property type="match status" value="1"/>
</dbReference>
<evidence type="ECO:0000256" key="5">
    <source>
        <dbReference type="ARBA" id="ARBA00022989"/>
    </source>
</evidence>
<evidence type="ECO:0000256" key="3">
    <source>
        <dbReference type="ARBA" id="ARBA00022475"/>
    </source>
</evidence>
<protein>
    <submittedName>
        <fullName evidence="10">DUF421 domain-containing protein</fullName>
    </submittedName>
</protein>
<keyword evidence="4 7" id="KW-0812">Transmembrane</keyword>
<gene>
    <name evidence="10" type="ORF">Q5741_13765</name>
</gene>
<evidence type="ECO:0000256" key="6">
    <source>
        <dbReference type="ARBA" id="ARBA00023136"/>
    </source>
</evidence>
<evidence type="ECO:0000256" key="1">
    <source>
        <dbReference type="ARBA" id="ARBA00004651"/>
    </source>
</evidence>
<feature type="transmembrane region" description="Helical" evidence="7">
    <location>
        <begin position="35"/>
        <end position="53"/>
    </location>
</feature>
<dbReference type="EMBL" id="JAUQTB010000007">
    <property type="protein sequence ID" value="MDO7907473.1"/>
    <property type="molecule type" value="Genomic_DNA"/>
</dbReference>
<evidence type="ECO:0000313" key="11">
    <source>
        <dbReference type="Proteomes" id="UP001240171"/>
    </source>
</evidence>
<evidence type="ECO:0000256" key="2">
    <source>
        <dbReference type="ARBA" id="ARBA00006448"/>
    </source>
</evidence>
<dbReference type="InterPro" id="IPR023090">
    <property type="entry name" value="UPF0702_alpha/beta_dom_sf"/>
</dbReference>
<reference evidence="10 11" key="1">
    <citation type="submission" date="2023-07" db="EMBL/GenBank/DDBJ databases">
        <title>Paenibacillus sp. JX-17 nov. isolated from soil.</title>
        <authorList>
            <person name="Wan Y."/>
            <person name="Liu B."/>
        </authorList>
    </citation>
    <scope>NUCLEOTIDE SEQUENCE [LARGE SCALE GENOMIC DNA]</scope>
    <source>
        <strain evidence="10 11">JX-17</strain>
    </source>
</reference>
<keyword evidence="3" id="KW-1003">Cell membrane</keyword>
<dbReference type="InterPro" id="IPR007353">
    <property type="entry name" value="DUF421"/>
</dbReference>
<accession>A0ABT9CDW7</accession>
<dbReference type="Pfam" id="PF20730">
    <property type="entry name" value="YetF_N"/>
    <property type="match status" value="1"/>
</dbReference>
<dbReference type="PANTHER" id="PTHR34582:SF7">
    <property type="entry name" value="UPF0702 TRANSMEMBRANE PROTEIN YDFS"/>
    <property type="match status" value="1"/>
</dbReference>
<evidence type="ECO:0000256" key="7">
    <source>
        <dbReference type="SAM" id="Phobius"/>
    </source>
</evidence>
<keyword evidence="6 7" id="KW-0472">Membrane</keyword>
<name>A0ABT9CDW7_9BACL</name>
<comment type="similarity">
    <text evidence="2">Belongs to the UPF0702 family.</text>
</comment>
<feature type="domain" description="YetF C-terminal" evidence="8">
    <location>
        <begin position="82"/>
        <end position="212"/>
    </location>
</feature>
<dbReference type="RefSeq" id="WP_305024682.1">
    <property type="nucleotide sequence ID" value="NZ_JAUQTB010000007.1"/>
</dbReference>
<dbReference type="Gene3D" id="3.30.240.20">
    <property type="entry name" value="bsu07140 like domains"/>
    <property type="match status" value="2"/>
</dbReference>
<feature type="transmembrane region" description="Helical" evidence="7">
    <location>
        <begin position="59"/>
        <end position="77"/>
    </location>
</feature>
<evidence type="ECO:0000256" key="4">
    <source>
        <dbReference type="ARBA" id="ARBA00022692"/>
    </source>
</evidence>
<feature type="transmembrane region" description="Helical" evidence="7">
    <location>
        <begin position="6"/>
        <end position="26"/>
    </location>
</feature>
<comment type="caution">
    <text evidence="10">The sequence shown here is derived from an EMBL/GenBank/DDBJ whole genome shotgun (WGS) entry which is preliminary data.</text>
</comment>
<dbReference type="Proteomes" id="UP001240171">
    <property type="component" value="Unassembled WGS sequence"/>
</dbReference>
<dbReference type="InterPro" id="IPR048454">
    <property type="entry name" value="YetF_N"/>
</dbReference>